<gene>
    <name evidence="2" type="ORF">ACFQ2K_47780</name>
</gene>
<protein>
    <submittedName>
        <fullName evidence="2">Uncharacterized protein</fullName>
    </submittedName>
</protein>
<accession>A0ABW2XBK3</accession>
<proteinExistence type="predicted"/>
<comment type="caution">
    <text evidence="2">The sequence shown here is derived from an EMBL/GenBank/DDBJ whole genome shotgun (WGS) entry which is preliminary data.</text>
</comment>
<organism evidence="2 3">
    <name type="scientific">Streptomyces sanglieri</name>
    <dbReference type="NCBI Taxonomy" id="193460"/>
    <lineage>
        <taxon>Bacteria</taxon>
        <taxon>Bacillati</taxon>
        <taxon>Actinomycetota</taxon>
        <taxon>Actinomycetes</taxon>
        <taxon>Kitasatosporales</taxon>
        <taxon>Streptomycetaceae</taxon>
        <taxon>Streptomyces</taxon>
    </lineage>
</organism>
<evidence type="ECO:0000313" key="2">
    <source>
        <dbReference type="EMBL" id="MFD0629183.1"/>
    </source>
</evidence>
<keyword evidence="3" id="KW-1185">Reference proteome</keyword>
<evidence type="ECO:0000313" key="3">
    <source>
        <dbReference type="Proteomes" id="UP001596915"/>
    </source>
</evidence>
<name>A0ABW2XBK3_9ACTN</name>
<evidence type="ECO:0000256" key="1">
    <source>
        <dbReference type="SAM" id="MobiDB-lite"/>
    </source>
</evidence>
<dbReference type="InterPro" id="IPR011989">
    <property type="entry name" value="ARM-like"/>
</dbReference>
<feature type="region of interest" description="Disordered" evidence="1">
    <location>
        <begin position="103"/>
        <end position="122"/>
    </location>
</feature>
<reference evidence="3" key="1">
    <citation type="journal article" date="2019" name="Int. J. Syst. Evol. Microbiol.">
        <title>The Global Catalogue of Microorganisms (GCM) 10K type strain sequencing project: providing services to taxonomists for standard genome sequencing and annotation.</title>
        <authorList>
            <consortium name="The Broad Institute Genomics Platform"/>
            <consortium name="The Broad Institute Genome Sequencing Center for Infectious Disease"/>
            <person name="Wu L."/>
            <person name="Ma J."/>
        </authorList>
    </citation>
    <scope>NUCLEOTIDE SEQUENCE [LARGE SCALE GENOMIC DNA]</scope>
    <source>
        <strain evidence="3">JCM 12607</strain>
    </source>
</reference>
<dbReference type="EMBL" id="JBHTGL010000008">
    <property type="protein sequence ID" value="MFD0629183.1"/>
    <property type="molecule type" value="Genomic_DNA"/>
</dbReference>
<dbReference type="Gene3D" id="1.25.10.10">
    <property type="entry name" value="Leucine-rich Repeat Variant"/>
    <property type="match status" value="1"/>
</dbReference>
<sequence>MDLLAHDDRVVRLFLTESCEAAPASLLLDVWSWWSGSFSFPGRPHNHPNFPRHDLLRFAEAPDPRTRLLALDDPGSCAALVERFSRDPDAQVRGRVASDPWLSSDSAVRPADDADHGVRHSAWRHPALPPEVLTTLLLDEHSAEVAAQNPSIPMTAMHRMIGLSVACPWSVRDARQRGETDPH</sequence>
<dbReference type="Proteomes" id="UP001596915">
    <property type="component" value="Unassembled WGS sequence"/>
</dbReference>